<feature type="chain" id="PRO_5047474198" evidence="3">
    <location>
        <begin position="24"/>
        <end position="290"/>
    </location>
</feature>
<sequence>MRFTRIVLLACVFLGAWAGETVAAEPLKVCAAENELPYSDKEGKGFENKLAELIGQELGRPLEYVWWQDPRFFIRDQLERGLCDVVIGVDTGDPRMLTSKPYYRSGYVFIYRKDKGVEVTDWDSEFLKKAGRIAFVPDTPADTMLKKVGRFYDQFNYLQSLVGFKSRRNQYVRYDPEKLVREVESGNADLAVLWGPQAARYVKNASKPLEMKVIPDHQTRSDGEKVPHHFSTSVGVRKGQEALLADIDRVLKKREKDIRAVLKAEGIPLLPLSETGATAAKGEDKKRTPG</sequence>
<evidence type="ECO:0000256" key="1">
    <source>
        <dbReference type="ARBA" id="ARBA00010333"/>
    </source>
</evidence>
<dbReference type="SUPFAM" id="SSF53850">
    <property type="entry name" value="Periplasmic binding protein-like II"/>
    <property type="match status" value="1"/>
</dbReference>
<dbReference type="Proteomes" id="UP001162030">
    <property type="component" value="Chromosome"/>
</dbReference>
<dbReference type="InterPro" id="IPR022455">
    <property type="entry name" value="Methanol_oxidation_MoxJ"/>
</dbReference>
<feature type="domain" description="Solute-binding protein family 3/N-terminal" evidence="4">
    <location>
        <begin position="26"/>
        <end position="268"/>
    </location>
</feature>
<keyword evidence="6" id="KW-1185">Reference proteome</keyword>
<organism evidence="5 6">
    <name type="scientific">Methylocaldum szegediense</name>
    <dbReference type="NCBI Taxonomy" id="73780"/>
    <lineage>
        <taxon>Bacteria</taxon>
        <taxon>Pseudomonadati</taxon>
        <taxon>Pseudomonadota</taxon>
        <taxon>Gammaproteobacteria</taxon>
        <taxon>Methylococcales</taxon>
        <taxon>Methylococcaceae</taxon>
        <taxon>Methylocaldum</taxon>
    </lineage>
</organism>
<dbReference type="Gene3D" id="3.40.190.10">
    <property type="entry name" value="Periplasmic binding protein-like II"/>
    <property type="match status" value="2"/>
</dbReference>
<dbReference type="Pfam" id="PF00497">
    <property type="entry name" value="SBP_bac_3"/>
    <property type="match status" value="1"/>
</dbReference>
<dbReference type="EMBL" id="OX458333">
    <property type="protein sequence ID" value="CAI8745773.1"/>
    <property type="molecule type" value="Genomic_DNA"/>
</dbReference>
<evidence type="ECO:0000256" key="2">
    <source>
        <dbReference type="ARBA" id="ARBA00022729"/>
    </source>
</evidence>
<gene>
    <name evidence="5" type="primary">mxaJ</name>
    <name evidence="5" type="ORF">MSZNOR_0554</name>
</gene>
<name>A0ABM9HXB2_9GAMM</name>
<reference evidence="5 6" key="1">
    <citation type="submission" date="2023-03" db="EMBL/GenBank/DDBJ databases">
        <authorList>
            <person name="Pearce D."/>
        </authorList>
    </citation>
    <scope>NUCLEOTIDE SEQUENCE [LARGE SCALE GENOMIC DNA]</scope>
    <source>
        <strain evidence="5">Msz</strain>
    </source>
</reference>
<dbReference type="NCBIfam" id="TIGR03870">
    <property type="entry name" value="ABC_MoxJ"/>
    <property type="match status" value="1"/>
</dbReference>
<accession>A0ABM9HXB2</accession>
<keyword evidence="2 3" id="KW-0732">Signal</keyword>
<evidence type="ECO:0000259" key="4">
    <source>
        <dbReference type="SMART" id="SM00062"/>
    </source>
</evidence>
<proteinExistence type="inferred from homology"/>
<dbReference type="PANTHER" id="PTHR35936:SF17">
    <property type="entry name" value="ARGININE-BINDING EXTRACELLULAR PROTEIN ARTP"/>
    <property type="match status" value="1"/>
</dbReference>
<dbReference type="SMART" id="SM00062">
    <property type="entry name" value="PBPb"/>
    <property type="match status" value="1"/>
</dbReference>
<dbReference type="PANTHER" id="PTHR35936">
    <property type="entry name" value="MEMBRANE-BOUND LYTIC MUREIN TRANSGLYCOSYLASE F"/>
    <property type="match status" value="1"/>
</dbReference>
<feature type="signal peptide" evidence="3">
    <location>
        <begin position="1"/>
        <end position="23"/>
    </location>
</feature>
<evidence type="ECO:0000313" key="6">
    <source>
        <dbReference type="Proteomes" id="UP001162030"/>
    </source>
</evidence>
<evidence type="ECO:0000256" key="3">
    <source>
        <dbReference type="SAM" id="SignalP"/>
    </source>
</evidence>
<protein>
    <submittedName>
        <fullName evidence="5">Protein MxaJ involved in methanol oxidation</fullName>
    </submittedName>
</protein>
<dbReference type="RefSeq" id="WP_317963662.1">
    <property type="nucleotide sequence ID" value="NZ_OX458333.1"/>
</dbReference>
<comment type="similarity">
    <text evidence="1">Belongs to the bacterial solute-binding protein 3 family.</text>
</comment>
<evidence type="ECO:0000313" key="5">
    <source>
        <dbReference type="EMBL" id="CAI8745773.1"/>
    </source>
</evidence>
<dbReference type="InterPro" id="IPR001638">
    <property type="entry name" value="Solute-binding_3/MltF_N"/>
</dbReference>